<comment type="caution">
    <text evidence="12">The sequence shown here is derived from an EMBL/GenBank/DDBJ whole genome shotgun (WGS) entry which is preliminary data.</text>
</comment>
<keyword evidence="6" id="KW-0812">Transmembrane</keyword>
<dbReference type="InterPro" id="IPR005503">
    <property type="entry name" value="FliL"/>
</dbReference>
<dbReference type="GO" id="GO:0071978">
    <property type="term" value="P:bacterial-type flagellum-dependent swarming motility"/>
    <property type="evidence" value="ECO:0007669"/>
    <property type="project" value="TreeGrafter"/>
</dbReference>
<accession>A0A4U1BS35</accession>
<evidence type="ECO:0000313" key="12">
    <source>
        <dbReference type="EMBL" id="TKB56269.1"/>
    </source>
</evidence>
<dbReference type="PANTHER" id="PTHR35091">
    <property type="entry name" value="FLAGELLAR PROTEIN FLIL"/>
    <property type="match status" value="1"/>
</dbReference>
<dbReference type="AlphaFoldDB" id="A0A4U1BS35"/>
<keyword evidence="13" id="KW-1185">Reference proteome</keyword>
<keyword evidence="12" id="KW-0282">Flagellum</keyword>
<dbReference type="OrthoDB" id="5588622at2"/>
<dbReference type="GO" id="GO:0005886">
    <property type="term" value="C:plasma membrane"/>
    <property type="evidence" value="ECO:0007669"/>
    <property type="project" value="UniProtKB-SubCell"/>
</dbReference>
<dbReference type="Pfam" id="PF03748">
    <property type="entry name" value="FliL"/>
    <property type="match status" value="1"/>
</dbReference>
<protein>
    <recommendedName>
        <fullName evidence="10">Flagellar protein FliL</fullName>
    </recommendedName>
</protein>
<keyword evidence="8" id="KW-1133">Transmembrane helix</keyword>
<evidence type="ECO:0000256" key="11">
    <source>
        <dbReference type="SAM" id="SignalP"/>
    </source>
</evidence>
<evidence type="ECO:0000256" key="9">
    <source>
        <dbReference type="ARBA" id="ARBA00023136"/>
    </source>
</evidence>
<evidence type="ECO:0000256" key="8">
    <source>
        <dbReference type="ARBA" id="ARBA00022989"/>
    </source>
</evidence>
<comment type="subcellular location">
    <subcellularLocation>
        <location evidence="10">Cell inner membrane</location>
    </subcellularLocation>
    <subcellularLocation>
        <location evidence="2">Cell membrane</location>
        <topology evidence="2">Single-pass membrane protein</topology>
    </subcellularLocation>
</comment>
<evidence type="ECO:0000313" key="13">
    <source>
        <dbReference type="Proteomes" id="UP000305675"/>
    </source>
</evidence>
<evidence type="ECO:0000256" key="5">
    <source>
        <dbReference type="ARBA" id="ARBA00022500"/>
    </source>
</evidence>
<evidence type="ECO:0000256" key="6">
    <source>
        <dbReference type="ARBA" id="ARBA00022692"/>
    </source>
</evidence>
<feature type="signal peptide" evidence="11">
    <location>
        <begin position="1"/>
        <end position="20"/>
    </location>
</feature>
<comment type="similarity">
    <text evidence="3 10">Belongs to the FliL family.</text>
</comment>
<sequence length="138" mass="15389">MRLALLLVLSSLIFSPVSLAEEEPTAPAAAGDSFGYYGLEPEIVTNYVTKGNRLGYIRVNIELMIKEADTMAIVEHHAPLIRSAIIEILGEQPEDKIKSLTGREEIRRLCFTTVNGLLEQEVGQPLLVNLLFTKFLYQ</sequence>
<evidence type="ECO:0000256" key="7">
    <source>
        <dbReference type="ARBA" id="ARBA00022779"/>
    </source>
</evidence>
<keyword evidence="10" id="KW-0997">Cell inner membrane</keyword>
<evidence type="ECO:0000256" key="1">
    <source>
        <dbReference type="ARBA" id="ARBA00002254"/>
    </source>
</evidence>
<reference evidence="12 13" key="1">
    <citation type="submission" date="2019-04" db="EMBL/GenBank/DDBJ databases">
        <authorList>
            <person name="Hwang J.C."/>
        </authorList>
    </citation>
    <scope>NUCLEOTIDE SEQUENCE [LARGE SCALE GENOMIC DNA]</scope>
    <source>
        <strain evidence="12 13">IMCC35002</strain>
    </source>
</reference>
<keyword evidence="12" id="KW-0966">Cell projection</keyword>
<dbReference type="Proteomes" id="UP000305675">
    <property type="component" value="Unassembled WGS sequence"/>
</dbReference>
<keyword evidence="4" id="KW-1003">Cell membrane</keyword>
<evidence type="ECO:0000256" key="10">
    <source>
        <dbReference type="RuleBase" id="RU364125"/>
    </source>
</evidence>
<feature type="chain" id="PRO_5020721052" description="Flagellar protein FliL" evidence="11">
    <location>
        <begin position="21"/>
        <end position="138"/>
    </location>
</feature>
<dbReference type="PANTHER" id="PTHR35091:SF5">
    <property type="entry name" value="FLAGELLAR PROTEIN FLIL"/>
    <property type="match status" value="1"/>
</dbReference>
<keyword evidence="9 10" id="KW-0472">Membrane</keyword>
<dbReference type="GO" id="GO:0009425">
    <property type="term" value="C:bacterial-type flagellum basal body"/>
    <property type="evidence" value="ECO:0007669"/>
    <property type="project" value="InterPro"/>
</dbReference>
<gene>
    <name evidence="12" type="primary">fliL</name>
    <name evidence="12" type="ORF">FCL42_08650</name>
</gene>
<keyword evidence="12" id="KW-0969">Cilium</keyword>
<keyword evidence="11" id="KW-0732">Signal</keyword>
<organism evidence="12 13">
    <name type="scientific">Ferrimonas aestuarii</name>
    <dbReference type="NCBI Taxonomy" id="2569539"/>
    <lineage>
        <taxon>Bacteria</taxon>
        <taxon>Pseudomonadati</taxon>
        <taxon>Pseudomonadota</taxon>
        <taxon>Gammaproteobacteria</taxon>
        <taxon>Alteromonadales</taxon>
        <taxon>Ferrimonadaceae</taxon>
        <taxon>Ferrimonas</taxon>
    </lineage>
</organism>
<evidence type="ECO:0000256" key="2">
    <source>
        <dbReference type="ARBA" id="ARBA00004162"/>
    </source>
</evidence>
<name>A0A4U1BS35_9GAMM</name>
<dbReference type="GO" id="GO:0006935">
    <property type="term" value="P:chemotaxis"/>
    <property type="evidence" value="ECO:0007669"/>
    <property type="project" value="UniProtKB-KW"/>
</dbReference>
<comment type="function">
    <text evidence="1 10">Controls the rotational direction of flagella during chemotaxis.</text>
</comment>
<evidence type="ECO:0000256" key="4">
    <source>
        <dbReference type="ARBA" id="ARBA00022475"/>
    </source>
</evidence>
<keyword evidence="5 10" id="KW-0145">Chemotaxis</keyword>
<evidence type="ECO:0000256" key="3">
    <source>
        <dbReference type="ARBA" id="ARBA00008281"/>
    </source>
</evidence>
<proteinExistence type="inferred from homology"/>
<keyword evidence="7 10" id="KW-0283">Flagellar rotation</keyword>
<dbReference type="EMBL" id="SWCJ01000004">
    <property type="protein sequence ID" value="TKB56269.1"/>
    <property type="molecule type" value="Genomic_DNA"/>
</dbReference>